<feature type="domain" description="Maltose/galactoside acetyltransferase" evidence="3">
    <location>
        <begin position="5"/>
        <end position="59"/>
    </location>
</feature>
<dbReference type="EMBL" id="JBHSGT010000047">
    <property type="protein sequence ID" value="MFC4710519.1"/>
    <property type="molecule type" value="Genomic_DNA"/>
</dbReference>
<dbReference type="Gene3D" id="2.160.10.10">
    <property type="entry name" value="Hexapeptide repeat proteins"/>
    <property type="match status" value="1"/>
</dbReference>
<dbReference type="PANTHER" id="PTHR23416">
    <property type="entry name" value="SIALIC ACID SYNTHASE-RELATED"/>
    <property type="match status" value="1"/>
</dbReference>
<evidence type="ECO:0000313" key="4">
    <source>
        <dbReference type="EMBL" id="MFC4710519.1"/>
    </source>
</evidence>
<gene>
    <name evidence="4" type="ORF">ACFO3L_07860</name>
</gene>
<evidence type="ECO:0000256" key="1">
    <source>
        <dbReference type="ARBA" id="ARBA00007274"/>
    </source>
</evidence>
<dbReference type="RefSeq" id="WP_379965630.1">
    <property type="nucleotide sequence ID" value="NZ_JBHSGT010000047.1"/>
</dbReference>
<dbReference type="InterPro" id="IPR011004">
    <property type="entry name" value="Trimer_LpxA-like_sf"/>
</dbReference>
<organism evidence="4 5">
    <name type="scientific">Enterococcus eurekensis</name>
    <dbReference type="NCBI Taxonomy" id="1159753"/>
    <lineage>
        <taxon>Bacteria</taxon>
        <taxon>Bacillati</taxon>
        <taxon>Bacillota</taxon>
        <taxon>Bacilli</taxon>
        <taxon>Lactobacillales</taxon>
        <taxon>Enterococcaceae</taxon>
        <taxon>Enterococcus</taxon>
    </lineage>
</organism>
<dbReference type="GO" id="GO:0016746">
    <property type="term" value="F:acyltransferase activity"/>
    <property type="evidence" value="ECO:0007669"/>
    <property type="project" value="UniProtKB-KW"/>
</dbReference>
<dbReference type="PANTHER" id="PTHR23416:SF23">
    <property type="entry name" value="ACETYLTRANSFERASE C18B11.09C-RELATED"/>
    <property type="match status" value="1"/>
</dbReference>
<dbReference type="Proteomes" id="UP001596026">
    <property type="component" value="Unassembled WGS sequence"/>
</dbReference>
<evidence type="ECO:0000256" key="2">
    <source>
        <dbReference type="ARBA" id="ARBA00022679"/>
    </source>
</evidence>
<protein>
    <submittedName>
        <fullName evidence="4">Sugar O-acetyltransferase</fullName>
        <ecNumber evidence="4">2.3.1.-</ecNumber>
    </submittedName>
</protein>
<dbReference type="SUPFAM" id="SSF51161">
    <property type="entry name" value="Trimeric LpxA-like enzymes"/>
    <property type="match status" value="1"/>
</dbReference>
<dbReference type="Pfam" id="PF14602">
    <property type="entry name" value="Hexapep_2"/>
    <property type="match status" value="2"/>
</dbReference>
<dbReference type="EC" id="2.3.1.-" evidence="4"/>
<comment type="similarity">
    <text evidence="1">Belongs to the transferase hexapeptide repeat family.</text>
</comment>
<keyword evidence="5" id="KW-1185">Reference proteome</keyword>
<sequence>MKTEKEKSFDGEWYDPNGDAELITERELAMDLCHQINLLPMNSPEREPLLAKLFSNKKPNAIIMNPIWADYGLYSTIGEGSFINRNAYLMDGGNITIGNHCFIGPNCGMYTANHAFDPIERRTGLEVTLPILIEDDVWFGGDVKITPGVTTGKGSIIGAKSVSLIKISQPMSSQSVTRVASYVF</sequence>
<dbReference type="SMART" id="SM01266">
    <property type="entry name" value="Mac"/>
    <property type="match status" value="1"/>
</dbReference>
<keyword evidence="4" id="KW-0012">Acyltransferase</keyword>
<reference evidence="5" key="1">
    <citation type="journal article" date="2019" name="Int. J. Syst. Evol. Microbiol.">
        <title>The Global Catalogue of Microorganisms (GCM) 10K type strain sequencing project: providing services to taxonomists for standard genome sequencing and annotation.</title>
        <authorList>
            <consortium name="The Broad Institute Genomics Platform"/>
            <consortium name="The Broad Institute Genome Sequencing Center for Infectious Disease"/>
            <person name="Wu L."/>
            <person name="Ma J."/>
        </authorList>
    </citation>
    <scope>NUCLEOTIDE SEQUENCE [LARGE SCALE GENOMIC DNA]</scope>
    <source>
        <strain evidence="5">CGMCC 1.19061</strain>
    </source>
</reference>
<proteinExistence type="inferred from homology"/>
<keyword evidence="2 4" id="KW-0808">Transferase</keyword>
<dbReference type="Pfam" id="PF12464">
    <property type="entry name" value="Mac"/>
    <property type="match status" value="1"/>
</dbReference>
<dbReference type="InterPro" id="IPR051159">
    <property type="entry name" value="Hexapeptide_acetyltransf"/>
</dbReference>
<evidence type="ECO:0000259" key="3">
    <source>
        <dbReference type="SMART" id="SM01266"/>
    </source>
</evidence>
<evidence type="ECO:0000313" key="5">
    <source>
        <dbReference type="Proteomes" id="UP001596026"/>
    </source>
</evidence>
<name>A0ABV9M523_9ENTE</name>
<dbReference type="InterPro" id="IPR001451">
    <property type="entry name" value="Hexapep"/>
</dbReference>
<dbReference type="InterPro" id="IPR024688">
    <property type="entry name" value="Mac_dom"/>
</dbReference>
<accession>A0ABV9M523</accession>
<comment type="caution">
    <text evidence="4">The sequence shown here is derived from an EMBL/GenBank/DDBJ whole genome shotgun (WGS) entry which is preliminary data.</text>
</comment>
<dbReference type="CDD" id="cd03357">
    <property type="entry name" value="LbH_MAT_GAT"/>
    <property type="match status" value="1"/>
</dbReference>